<name>A0A9Q6A9R4_9BACI</name>
<dbReference type="RefSeq" id="WP_086352507.1">
    <property type="nucleotide sequence ID" value="NZ_PGUV01000007.1"/>
</dbReference>
<dbReference type="Proteomes" id="UP000234803">
    <property type="component" value="Unassembled WGS sequence"/>
</dbReference>
<evidence type="ECO:0000256" key="8">
    <source>
        <dbReference type="PROSITE-ProRule" id="PRU00236"/>
    </source>
</evidence>
<evidence type="ECO:0000259" key="9">
    <source>
        <dbReference type="PROSITE" id="PS50305"/>
    </source>
</evidence>
<dbReference type="Pfam" id="PF18185">
    <property type="entry name" value="STALD"/>
    <property type="match status" value="1"/>
</dbReference>
<sequence length="489" mass="55790">MNDKKIQEFIRSFVKAINESNAAIFAGAGLSRPAGYVDWKELLRDIAEGLGLDVDKETDLIALAQYHVNEYGNRGHINAALLENFTRNIDTTENHKILANLPLKTYWTTNYDKLIEKSLQENNKIVDAKIEPENISNTIPNTDAIVYKMHGDISLSHKAVLTKDDYEGYEKERKLYSTALKGDLVSKTFLFIGFSFDDPNLTYILSRIRILLDENARNHYCFMKKVKRDAFDSEKDFNYAEVKQELKIKDLKRYNITVLLVDEYEEITEILKIIDYLVKIKNVFISGSATEYGDWGETRAFEFSSALSKTLIKNDYNIVSGFGLGIGSCIVSGALEELYNRRVKNIDDRLKSWPFPQSTVGKIPLESLYTKRREEMLSNVGISVFIFGNKIDKASGEIQGAKGMEEEFDIAIKNEVIPIPVGATGYTTLKLWERVMNNYECLVNIESLKPLYEQLGDKTKTNEELIFCITEIIKGIINFKTKREFVHGA</sequence>
<dbReference type="InterPro" id="IPR041486">
    <property type="entry name" value="ThsA_STALD"/>
</dbReference>
<dbReference type="EMBL" id="PGUV01000007">
    <property type="protein sequence ID" value="PLS07611.1"/>
    <property type="molecule type" value="Genomic_DNA"/>
</dbReference>
<evidence type="ECO:0000313" key="10">
    <source>
        <dbReference type="EMBL" id="PLS07611.1"/>
    </source>
</evidence>
<comment type="caution">
    <text evidence="8">Lacks conserved residue(s) required for the propagation of feature annotation.</text>
</comment>
<organism evidence="10 11">
    <name type="scientific">Bacillus halotolerans</name>
    <dbReference type="NCBI Taxonomy" id="260554"/>
    <lineage>
        <taxon>Bacteria</taxon>
        <taxon>Bacillati</taxon>
        <taxon>Bacillota</taxon>
        <taxon>Bacilli</taxon>
        <taxon>Bacillales</taxon>
        <taxon>Bacillaceae</taxon>
        <taxon>Bacillus</taxon>
    </lineage>
</organism>
<evidence type="ECO:0000256" key="2">
    <source>
        <dbReference type="ARBA" id="ARBA00023027"/>
    </source>
</evidence>
<comment type="similarity">
    <text evidence="5">Belongs to the soluble Thoeris ThsA family.</text>
</comment>
<dbReference type="Pfam" id="PF13289">
    <property type="entry name" value="SIR2_2"/>
    <property type="match status" value="1"/>
</dbReference>
<evidence type="ECO:0000256" key="6">
    <source>
        <dbReference type="ARBA" id="ARBA00035033"/>
    </source>
</evidence>
<dbReference type="PROSITE" id="PS50305">
    <property type="entry name" value="SIRTUIN"/>
    <property type="match status" value="1"/>
</dbReference>
<evidence type="ECO:0000256" key="1">
    <source>
        <dbReference type="ARBA" id="ARBA00022801"/>
    </source>
</evidence>
<keyword evidence="1" id="KW-0378">Hydrolase</keyword>
<dbReference type="EC" id="3.2.2.5" evidence="4"/>
<accession>A0A9Q6A9R4</accession>
<evidence type="ECO:0000313" key="11">
    <source>
        <dbReference type="Proteomes" id="UP000234803"/>
    </source>
</evidence>
<keyword evidence="2" id="KW-0520">NAD</keyword>
<comment type="caution">
    <text evidence="10">The sequence shown here is derived from an EMBL/GenBank/DDBJ whole genome shotgun (WGS) entry which is preliminary data.</text>
</comment>
<evidence type="ECO:0000256" key="4">
    <source>
        <dbReference type="ARBA" id="ARBA00034327"/>
    </source>
</evidence>
<comment type="catalytic activity">
    <reaction evidence="7">
        <text>NAD(+) + H2O = ADP-D-ribose + nicotinamide + H(+)</text>
        <dbReference type="Rhea" id="RHEA:16301"/>
        <dbReference type="ChEBI" id="CHEBI:15377"/>
        <dbReference type="ChEBI" id="CHEBI:15378"/>
        <dbReference type="ChEBI" id="CHEBI:17154"/>
        <dbReference type="ChEBI" id="CHEBI:57540"/>
        <dbReference type="ChEBI" id="CHEBI:57967"/>
        <dbReference type="EC" id="3.2.2.5"/>
    </reaction>
    <physiologicalReaction direction="left-to-right" evidence="7">
        <dbReference type="Rhea" id="RHEA:16302"/>
    </physiologicalReaction>
</comment>
<keyword evidence="3" id="KW-0051">Antiviral defense</keyword>
<dbReference type="InterPro" id="IPR026590">
    <property type="entry name" value="Ssirtuin_cat_dom"/>
</dbReference>
<dbReference type="AlphaFoldDB" id="A0A9Q6A9R4"/>
<evidence type="ECO:0000256" key="5">
    <source>
        <dbReference type="ARBA" id="ARBA00035014"/>
    </source>
</evidence>
<evidence type="ECO:0000256" key="7">
    <source>
        <dbReference type="ARBA" id="ARBA00047575"/>
    </source>
</evidence>
<dbReference type="SUPFAM" id="SSF52467">
    <property type="entry name" value="DHS-like NAD/FAD-binding domain"/>
    <property type="match status" value="1"/>
</dbReference>
<dbReference type="GO" id="GO:0051607">
    <property type="term" value="P:defense response to virus"/>
    <property type="evidence" value="ECO:0007669"/>
    <property type="project" value="UniProtKB-KW"/>
</dbReference>
<dbReference type="GO" id="GO:0003953">
    <property type="term" value="F:NAD+ nucleosidase activity"/>
    <property type="evidence" value="ECO:0007669"/>
    <property type="project" value="UniProtKB-EC"/>
</dbReference>
<reference evidence="10 11" key="1">
    <citation type="submission" date="2017-12" db="EMBL/GenBank/DDBJ databases">
        <title>Comparative Functional Genomics of Dry Heat Resistant strains isolated from the Viking Spacecraft.</title>
        <authorList>
            <person name="Seuylemezian A."/>
            <person name="Cooper K."/>
            <person name="Vaishampayan P."/>
        </authorList>
    </citation>
    <scope>NUCLEOTIDE SEQUENCE [LARGE SCALE GENOMIC DNA]</scope>
    <source>
        <strain evidence="10 11">V48-19</strain>
    </source>
</reference>
<feature type="domain" description="Deacetylase sirtuin-type" evidence="9">
    <location>
        <begin position="1"/>
        <end position="296"/>
    </location>
</feature>
<evidence type="ECO:0000256" key="3">
    <source>
        <dbReference type="ARBA" id="ARBA00023118"/>
    </source>
</evidence>
<protein>
    <recommendedName>
        <fullName evidence="6">NAD(+) hydrolase ThsA</fullName>
        <ecNumber evidence="4">3.2.2.5</ecNumber>
    </recommendedName>
</protein>
<proteinExistence type="inferred from homology"/>
<gene>
    <name evidence="10" type="ORF">CUU63_09945</name>
</gene>
<dbReference type="InterPro" id="IPR029035">
    <property type="entry name" value="DHS-like_NAD/FAD-binding_dom"/>
</dbReference>